<accession>A0ABR2YN14</accession>
<dbReference type="EMBL" id="JALJOT010000008">
    <property type="protein sequence ID" value="KAK9908155.1"/>
    <property type="molecule type" value="Genomic_DNA"/>
</dbReference>
<feature type="transmembrane region" description="Helical" evidence="2">
    <location>
        <begin position="142"/>
        <end position="164"/>
    </location>
</feature>
<keyword evidence="2" id="KW-1133">Transmembrane helix</keyword>
<keyword evidence="2" id="KW-0812">Transmembrane</keyword>
<dbReference type="InterPro" id="IPR021434">
    <property type="entry name" value="DUF3082"/>
</dbReference>
<keyword evidence="4" id="KW-1185">Reference proteome</keyword>
<sequence>MQASCPFDLFLLAAGPALAEEGLKYDPGSGAEVVKKVAGAAYVVLLAVFAIRLLTKRAKSATGERLATAAKGEDERPPDPSIKRVTPLQSLWSAVQTGACAYGLYLFATNVDGYFEGQQLPDQYTARNITVTIRTIVRGLSYLITFIFAANAVGLGALTVDLVLNSEADTKEDLQEDLQDVSESGQEGSSGDAM</sequence>
<evidence type="ECO:0008006" key="5">
    <source>
        <dbReference type="Google" id="ProtNLM"/>
    </source>
</evidence>
<evidence type="ECO:0000313" key="3">
    <source>
        <dbReference type="EMBL" id="KAK9908155.1"/>
    </source>
</evidence>
<feature type="transmembrane region" description="Helical" evidence="2">
    <location>
        <begin position="38"/>
        <end position="55"/>
    </location>
</feature>
<dbReference type="PANTHER" id="PTHR35733:SF1">
    <property type="entry name" value="OS02G0307800 PROTEIN"/>
    <property type="match status" value="1"/>
</dbReference>
<proteinExistence type="predicted"/>
<evidence type="ECO:0000256" key="2">
    <source>
        <dbReference type="SAM" id="Phobius"/>
    </source>
</evidence>
<keyword evidence="2" id="KW-0472">Membrane</keyword>
<reference evidence="3 4" key="1">
    <citation type="journal article" date="2024" name="Nat. Commun.">
        <title>Phylogenomics reveals the evolutionary origins of lichenization in chlorophyte algae.</title>
        <authorList>
            <person name="Puginier C."/>
            <person name="Libourel C."/>
            <person name="Otte J."/>
            <person name="Skaloud P."/>
            <person name="Haon M."/>
            <person name="Grisel S."/>
            <person name="Petersen M."/>
            <person name="Berrin J.G."/>
            <person name="Delaux P.M."/>
            <person name="Dal Grande F."/>
            <person name="Keller J."/>
        </authorList>
    </citation>
    <scope>NUCLEOTIDE SEQUENCE [LARGE SCALE GENOMIC DNA]</scope>
    <source>
        <strain evidence="3 4">SAG 216-7</strain>
    </source>
</reference>
<gene>
    <name evidence="3" type="ORF">WJX75_003460</name>
</gene>
<dbReference type="PANTHER" id="PTHR35733">
    <property type="entry name" value="OS02G0307800 PROTEIN"/>
    <property type="match status" value="1"/>
</dbReference>
<evidence type="ECO:0000256" key="1">
    <source>
        <dbReference type="SAM" id="MobiDB-lite"/>
    </source>
</evidence>
<organism evidence="3 4">
    <name type="scientific">Coccomyxa subellipsoidea</name>
    <dbReference type="NCBI Taxonomy" id="248742"/>
    <lineage>
        <taxon>Eukaryota</taxon>
        <taxon>Viridiplantae</taxon>
        <taxon>Chlorophyta</taxon>
        <taxon>core chlorophytes</taxon>
        <taxon>Trebouxiophyceae</taxon>
        <taxon>Trebouxiophyceae incertae sedis</taxon>
        <taxon>Coccomyxaceae</taxon>
        <taxon>Coccomyxa</taxon>
    </lineage>
</organism>
<feature type="region of interest" description="Disordered" evidence="1">
    <location>
        <begin position="173"/>
        <end position="194"/>
    </location>
</feature>
<dbReference type="Pfam" id="PF11282">
    <property type="entry name" value="DUF3082"/>
    <property type="match status" value="1"/>
</dbReference>
<name>A0ABR2YN14_9CHLO</name>
<comment type="caution">
    <text evidence="3">The sequence shown here is derived from an EMBL/GenBank/DDBJ whole genome shotgun (WGS) entry which is preliminary data.</text>
</comment>
<evidence type="ECO:0000313" key="4">
    <source>
        <dbReference type="Proteomes" id="UP001491310"/>
    </source>
</evidence>
<dbReference type="Proteomes" id="UP001491310">
    <property type="component" value="Unassembled WGS sequence"/>
</dbReference>
<protein>
    <recommendedName>
        <fullName evidence="5">DUF1206 domain-containing protein</fullName>
    </recommendedName>
</protein>
<feature type="compositionally biased region" description="Polar residues" evidence="1">
    <location>
        <begin position="181"/>
        <end position="194"/>
    </location>
</feature>